<accession>A0ABV1TW51</accession>
<keyword evidence="3" id="KW-1185">Reference proteome</keyword>
<dbReference type="EMBL" id="JBEOZM010000047">
    <property type="protein sequence ID" value="MER6274273.1"/>
    <property type="molecule type" value="Genomic_DNA"/>
</dbReference>
<protein>
    <recommendedName>
        <fullName evidence="4">Antirepressor protein C-terminal domain-containing protein</fullName>
    </recommendedName>
</protein>
<dbReference type="Proteomes" id="UP001490365">
    <property type="component" value="Unassembled WGS sequence"/>
</dbReference>
<name>A0ABV1TW51_9ACTN</name>
<proteinExistence type="predicted"/>
<comment type="caution">
    <text evidence="2">The sequence shown here is derived from an EMBL/GenBank/DDBJ whole genome shotgun (WGS) entry which is preliminary data.</text>
</comment>
<evidence type="ECO:0000256" key="1">
    <source>
        <dbReference type="SAM" id="MobiDB-lite"/>
    </source>
</evidence>
<organism evidence="2 3">
    <name type="scientific">Streptomyces sp. 900105755</name>
    <dbReference type="NCBI Taxonomy" id="3154389"/>
    <lineage>
        <taxon>Bacteria</taxon>
        <taxon>Bacillati</taxon>
        <taxon>Actinomycetota</taxon>
        <taxon>Actinomycetes</taxon>
        <taxon>Kitasatosporales</taxon>
        <taxon>Streptomycetaceae</taxon>
        <taxon>Streptomyces</taxon>
    </lineage>
</organism>
<gene>
    <name evidence="2" type="ORF">ABT211_44605</name>
</gene>
<evidence type="ECO:0000313" key="3">
    <source>
        <dbReference type="Proteomes" id="UP001490365"/>
    </source>
</evidence>
<reference evidence="2 3" key="1">
    <citation type="submission" date="2024-06" db="EMBL/GenBank/DDBJ databases">
        <title>The Natural Products Discovery Center: Release of the First 8490 Sequenced Strains for Exploring Actinobacteria Biosynthetic Diversity.</title>
        <authorList>
            <person name="Kalkreuter E."/>
            <person name="Kautsar S.A."/>
            <person name="Yang D."/>
            <person name="Bader C.D."/>
            <person name="Teijaro C.N."/>
            <person name="Fluegel L."/>
            <person name="Davis C.M."/>
            <person name="Simpson J.R."/>
            <person name="Lauterbach L."/>
            <person name="Steele A.D."/>
            <person name="Gui C."/>
            <person name="Meng S."/>
            <person name="Li G."/>
            <person name="Viehrig K."/>
            <person name="Ye F."/>
            <person name="Su P."/>
            <person name="Kiefer A.F."/>
            <person name="Nichols A."/>
            <person name="Cepeda A.J."/>
            <person name="Yan W."/>
            <person name="Fan B."/>
            <person name="Jiang Y."/>
            <person name="Adhikari A."/>
            <person name="Zheng C.-J."/>
            <person name="Schuster L."/>
            <person name="Cowan T.M."/>
            <person name="Smanski M.J."/>
            <person name="Chevrette M.G."/>
            <person name="De Carvalho L.P.S."/>
            <person name="Shen B."/>
        </authorList>
    </citation>
    <scope>NUCLEOTIDE SEQUENCE [LARGE SCALE GENOMIC DNA]</scope>
    <source>
        <strain evidence="2 3">NPDC001694</strain>
    </source>
</reference>
<sequence>MTTPPAEGLLFHVAAPPTPVERLMLLADQYVQHNDTLDRLLQARSQSQPDVHAASAQQLAAATRTAIKAVTDERLFQSHELSDAVVRLQQLAFLSSASADHRLPMARTLTALAPEAAMGCADTLAHEIRRRRGSTSDAPDHRLTATHRTALWEIACGNVVATRSLGRQYVHYRDERVLIGTLRSLEANGLAERVPQSAPSAYVDGPLQDRVRLTPAGTTALAAAISSPPASRAPGTTPAPAPTAAKTATRSR</sequence>
<evidence type="ECO:0000313" key="2">
    <source>
        <dbReference type="EMBL" id="MER6274273.1"/>
    </source>
</evidence>
<dbReference type="RefSeq" id="WP_307070343.1">
    <property type="nucleotide sequence ID" value="NZ_JBEOZM010000047.1"/>
</dbReference>
<feature type="region of interest" description="Disordered" evidence="1">
    <location>
        <begin position="223"/>
        <end position="252"/>
    </location>
</feature>
<evidence type="ECO:0008006" key="4">
    <source>
        <dbReference type="Google" id="ProtNLM"/>
    </source>
</evidence>